<dbReference type="STRING" id="327939.BIW53_19210"/>
<dbReference type="OrthoDB" id="6283642at2"/>
<gene>
    <name evidence="2" type="ORF">BIW53_19210</name>
</gene>
<evidence type="ECO:0000313" key="3">
    <source>
        <dbReference type="Proteomes" id="UP000180253"/>
    </source>
</evidence>
<dbReference type="EMBL" id="MNAN01000037">
    <property type="protein sequence ID" value="OHU93486.1"/>
    <property type="molecule type" value="Genomic_DNA"/>
</dbReference>
<reference evidence="2 3" key="1">
    <citation type="submission" date="2016-10" db="EMBL/GenBank/DDBJ databases">
        <title>Pseudoalteromonas amylolytica sp. nov., isolated from the surface seawater.</title>
        <authorList>
            <person name="Wu Y.-H."/>
            <person name="Cheng H."/>
            <person name="Jin X.-B."/>
            <person name="Wang C.-S."/>
            <person name="Xu X.-W."/>
        </authorList>
    </citation>
    <scope>NUCLEOTIDE SEQUENCE [LARGE SCALE GENOMIC DNA]</scope>
    <source>
        <strain evidence="2 3">JCM 12483</strain>
    </source>
</reference>
<organism evidence="2 3">
    <name type="scientific">Pseudoalteromonas byunsanensis</name>
    <dbReference type="NCBI Taxonomy" id="327939"/>
    <lineage>
        <taxon>Bacteria</taxon>
        <taxon>Pseudomonadati</taxon>
        <taxon>Pseudomonadota</taxon>
        <taxon>Gammaproteobacteria</taxon>
        <taxon>Alteromonadales</taxon>
        <taxon>Pseudoalteromonadaceae</taxon>
        <taxon>Pseudoalteromonas</taxon>
    </lineage>
</organism>
<feature type="chain" id="PRO_5010196514" evidence="1">
    <location>
        <begin position="21"/>
        <end position="284"/>
    </location>
</feature>
<accession>A0A1S1N292</accession>
<feature type="signal peptide" evidence="1">
    <location>
        <begin position="1"/>
        <end position="20"/>
    </location>
</feature>
<evidence type="ECO:0000313" key="2">
    <source>
        <dbReference type="EMBL" id="OHU93486.1"/>
    </source>
</evidence>
<evidence type="ECO:0000256" key="1">
    <source>
        <dbReference type="SAM" id="SignalP"/>
    </source>
</evidence>
<sequence length="284" mass="31758">MTVKSFAIAIAIFFSHLSIASIEDNFTIGEDKYSIKISSTEVTTATGQAQLIRYSVYENGQFVHSSSTGGRFFSCRKDKPAVKAIQSAQGNIGWMIVGYGICGNTLSNNIELVIPAKNLWGGKTLYLNKTFIAKETPHLIPTIEGAEVWFHQQNWGNGGTATSIFVPRKLLISKQTGNFSISKGDVFENISTLESMAKDSWLKPNFISLFVAGIEDANPPLMQYAIDKYYQKEMQTWYEVYVQDGSFTGVNSLVKQVEVIRSLYHDMKYTVSWDFDLTSAKQDK</sequence>
<keyword evidence="3" id="KW-1185">Reference proteome</keyword>
<dbReference type="Proteomes" id="UP000180253">
    <property type="component" value="Unassembled WGS sequence"/>
</dbReference>
<name>A0A1S1N292_9GAMM</name>
<dbReference type="RefSeq" id="WP_070993642.1">
    <property type="nucleotide sequence ID" value="NZ_CBCSHD010000012.1"/>
</dbReference>
<keyword evidence="1" id="KW-0732">Signal</keyword>
<proteinExistence type="predicted"/>
<comment type="caution">
    <text evidence="2">The sequence shown here is derived from an EMBL/GenBank/DDBJ whole genome shotgun (WGS) entry which is preliminary data.</text>
</comment>
<protein>
    <submittedName>
        <fullName evidence="2">Uncharacterized protein</fullName>
    </submittedName>
</protein>
<dbReference type="AlphaFoldDB" id="A0A1S1N292"/>